<evidence type="ECO:0000313" key="5">
    <source>
        <dbReference type="EMBL" id="VDI71096.1"/>
    </source>
</evidence>
<sequence>MTGMESFLKNTNISEDCLYLNIYIPHHVSTESRKAVMVWIHGGGYSSGQTEFYDGAYLAVAGDVIVVTIQYRLNIFGFFATGNSKGNHGLWDQILAIQWVKDNIASYGGNSQSITIFGEPAGAFSVGLLSVMPQNQGLFQRAIMQSGTAISEISMGLITRYASSQVANNVGCSQLDPGKLSQCMKYVDANVLLEEAGKEFSSSFIQIPFAPIIDGELLPVQPKQLLLDSSTSGFFKSLDVIIGINSGEGSLMLDFFLNGGQDFFQFNASDHIPKRILCDVLVPDIANVVFNNNTDIAVSICDKYGSASSRDQLSQDILNVYTDLAFTVPAVESLRLHTGNGNGKQFQYIFSKQNSFFSATPYPDWFDGSAHATDLIYLFFPGTLSTDQDGELSMNLLKYWTNFAKTGMDIVQEISYKFSYKAFYTGALYNLLFGWAKYVSHCKNVIRRCVSSRTVLRFNRVLIESIESLSRVKRDLLNHRLADPGGVPDRIVRDHNYFKLLHFRSIKHGEINLEGVLRKVPTNVVVHPHNHLFRSHALCGYLLRAFQLRLSIPKYITHDTFSLKIYKKLSSDDVYEFKNIPFAKAPVDNLRFEKPQPYGSWDNTLDARHFGPSCFQDMSRSNLKNKNISEDCLFLNIYIPHHISTVNTKSVMVWIHGGGNFVGQTQLYDAAYLALAGDVIVVTIQYRLNIFGFFATGNSKGNYALWDQILAIQWVKDNIASYGGNSQSTTIFGESAGAFDLGLLSIMPQNEGLYQRIILQSGLALAENGLGTTTHRSSSQVATNVGCSQSDAGELTQCMKYVDANVLLAELGKLISLGFFQGGSFAPVIDGELLPTQPKELLRDSQSQASRFYKSLDIIIGVTTGEGSLLLDIFLAGVQNFYNFNATDYIPKRILCNTIAQDIVNVIYNSNTDIASLICDKYGATLTRDQLSKNVLNAYSDPIFLISGVESLRLHTGIDSGRQFQYLFSKPTYLLPVIPRRPEWFDGSAHATELFYFFFIESLPTEQDRELVSQMRGMMETLTFSNGKQACVQKHMTIVLEKTESENEFRKIPFAKPPIGNLRFEKPLKFGPWDEFLDATEFGPSCVQYSYPEMAAFLPNVNQSEDCLFLNIYIPNDTSRSNKKSVMIWIHGGGYESGQGMLYDGSYLSAIGDVIVVTLNYRLNIFGFLSANDAFIAGNYGLWDQKLAIQWVKDNIESFGGNSKSITIFGQSAGAFSVMLQAIHSGNKGLFQRVIAQSGTADSILATSSKSRSLTQKIALSLNCDSSLTNETIECLKSKSTKDIYQVYLEHSSNGSILKLKNNSMDIHLDLNYAPVVDGQFLKDSPVNIIKNRNSPEFDLYKSLDIIVGNDESEGSFILDYLKPLQKYLPFNIKDGISSNYLCQHIVPSFVEDYFGGNLALALSICMKYYSRGTIQEQGQNVVNFYGDNTISIFYAPITFDEQLSSMINDLRRHINFSFIDLKHKFIIPSPTTYNIKVLVHRSRTNENDIMLRCIDDLSQKVKHFEKMTNSVTLLSLLFLNCTTVYSDTNFKLSTKLGDIKGVQSVLTIHNTSYHYKIFKNIPYAKPPTGQYRFRRPVPYGQWKGTLDATQFGPSCIQTNNAFVDKWLPNLNQSEDCLLLNIYCPTNSSTANKKSVMIWIHGGGYQTGQGMLYNASYISAVGDVIVVTINYRLEAFGFFSTNDDIAPGNYGLWDQKMAIEWVNNNIEDFGGDTKSITLFGQSAGGLSVGLQAFNVKNKGLFQRVILQSGVGNSIFSTKPFPRTYAKELARLVNCSSNLTIDTMKCLRSKSAKDIHEACEMISNKTHQLEKVHIGIPFAPVVDNNFLVDKPQNILENPGPVLDFYRSLDILIGNSDSEGSSLILILEGRKDINVTTGVPSNYLCDHIIPTLSIDYYNNISSMTLLICNEYRSNGSLLQQSRNSVNFYGDVFFYSPSVSNLNIHSSNRDSHHFFYLNTRQSVDNSLGTPWFNGTAHGDELFYLFPNLISNPSKDDKSFSMTLVKYWSNFAKTGNVNGPGLPHWPQYDVHDKQYAELDVNVKIKSNLFKSRVDFWLNDIKTLLRMQKLDNNGGPPCCQVSFVMIVLFFYICVDLNHNE</sequence>
<dbReference type="Gene3D" id="3.40.50.1820">
    <property type="entry name" value="alpha/beta hydrolase"/>
    <property type="match status" value="4"/>
</dbReference>
<comment type="caution">
    <text evidence="5">The sequence shown here is derived from an EMBL/GenBank/DDBJ whole genome shotgun (WGS) entry which is preliminary data.</text>
</comment>
<dbReference type="InterPro" id="IPR019826">
    <property type="entry name" value="Carboxylesterase_B_AS"/>
</dbReference>
<dbReference type="PROSITE" id="PS00122">
    <property type="entry name" value="CARBOXYLESTERASE_B_1"/>
    <property type="match status" value="2"/>
</dbReference>
<feature type="domain" description="Carboxylesterase type B" evidence="4">
    <location>
        <begin position="9"/>
        <end position="409"/>
    </location>
</feature>
<dbReference type="EC" id="3.1.1.1" evidence="5"/>
<feature type="domain" description="Carboxylesterase type B" evidence="4">
    <location>
        <begin position="570"/>
        <end position="1020"/>
    </location>
</feature>
<dbReference type="OrthoDB" id="3200163at2759"/>
<name>A0A8B6GYR1_MYTGA</name>
<keyword evidence="2" id="KW-0732">Signal</keyword>
<dbReference type="InterPro" id="IPR019819">
    <property type="entry name" value="Carboxylesterase_B_CS"/>
</dbReference>
<dbReference type="InterPro" id="IPR051093">
    <property type="entry name" value="Neuroligin/BSAL"/>
</dbReference>
<dbReference type="EMBL" id="UYJE01009192">
    <property type="protein sequence ID" value="VDI71096.1"/>
    <property type="molecule type" value="Genomic_DNA"/>
</dbReference>
<comment type="similarity">
    <text evidence="1">Belongs to the type-B carboxylesterase/lipase family.</text>
</comment>
<dbReference type="Pfam" id="PF00135">
    <property type="entry name" value="COesterase"/>
    <property type="match status" value="4"/>
</dbReference>
<accession>A0A8B6GYR1</accession>
<organism evidence="5 6">
    <name type="scientific">Mytilus galloprovincialis</name>
    <name type="common">Mediterranean mussel</name>
    <dbReference type="NCBI Taxonomy" id="29158"/>
    <lineage>
        <taxon>Eukaryota</taxon>
        <taxon>Metazoa</taxon>
        <taxon>Spiralia</taxon>
        <taxon>Lophotrochozoa</taxon>
        <taxon>Mollusca</taxon>
        <taxon>Bivalvia</taxon>
        <taxon>Autobranchia</taxon>
        <taxon>Pteriomorphia</taxon>
        <taxon>Mytilida</taxon>
        <taxon>Mytiloidea</taxon>
        <taxon>Mytilidae</taxon>
        <taxon>Mytilinae</taxon>
        <taxon>Mytilus</taxon>
    </lineage>
</organism>
<evidence type="ECO:0000256" key="1">
    <source>
        <dbReference type="ARBA" id="ARBA00005964"/>
    </source>
</evidence>
<gene>
    <name evidence="5" type="ORF">MGAL_10B069766</name>
</gene>
<dbReference type="InterPro" id="IPR002018">
    <property type="entry name" value="CarbesteraseB"/>
</dbReference>
<proteinExistence type="inferred from homology"/>
<dbReference type="SUPFAM" id="SSF53474">
    <property type="entry name" value="alpha/beta-Hydrolases"/>
    <property type="match status" value="4"/>
</dbReference>
<evidence type="ECO:0000256" key="3">
    <source>
        <dbReference type="ARBA" id="ARBA00022801"/>
    </source>
</evidence>
<evidence type="ECO:0000313" key="6">
    <source>
        <dbReference type="Proteomes" id="UP000596742"/>
    </source>
</evidence>
<dbReference type="InterPro" id="IPR029058">
    <property type="entry name" value="AB_hydrolase_fold"/>
</dbReference>
<dbReference type="PROSITE" id="PS00941">
    <property type="entry name" value="CARBOXYLESTERASE_B_2"/>
    <property type="match status" value="3"/>
</dbReference>
<feature type="domain" description="Carboxylesterase type B" evidence="4">
    <location>
        <begin position="1043"/>
        <end position="1366"/>
    </location>
</feature>
<feature type="domain" description="Carboxylesterase type B" evidence="4">
    <location>
        <begin position="1533"/>
        <end position="2052"/>
    </location>
</feature>
<keyword evidence="6" id="KW-1185">Reference proteome</keyword>
<evidence type="ECO:0000259" key="4">
    <source>
        <dbReference type="Pfam" id="PF00135"/>
    </source>
</evidence>
<dbReference type="GO" id="GO:0106435">
    <property type="term" value="F:carboxylesterase activity"/>
    <property type="evidence" value="ECO:0007669"/>
    <property type="project" value="UniProtKB-EC"/>
</dbReference>
<evidence type="ECO:0000256" key="2">
    <source>
        <dbReference type="ARBA" id="ARBA00022729"/>
    </source>
</evidence>
<dbReference type="PANTHER" id="PTHR43903">
    <property type="entry name" value="NEUROLIGIN"/>
    <property type="match status" value="1"/>
</dbReference>
<protein>
    <submittedName>
        <fullName evidence="5">Carboxylesterase 2</fullName>
        <ecNumber evidence="5">3.1.1.1</ecNumber>
    </submittedName>
</protein>
<reference evidence="5" key="1">
    <citation type="submission" date="2018-11" db="EMBL/GenBank/DDBJ databases">
        <authorList>
            <person name="Alioto T."/>
            <person name="Alioto T."/>
        </authorList>
    </citation>
    <scope>NUCLEOTIDE SEQUENCE</scope>
</reference>
<dbReference type="Proteomes" id="UP000596742">
    <property type="component" value="Unassembled WGS sequence"/>
</dbReference>
<keyword evidence="3 5" id="KW-0378">Hydrolase</keyword>
<dbReference type="FunFam" id="3.40.50.1820:FF:000127">
    <property type="entry name" value="Thyroglobulin"/>
    <property type="match status" value="1"/>
</dbReference>